<dbReference type="Pfam" id="PF13727">
    <property type="entry name" value="CoA_binding_3"/>
    <property type="match status" value="1"/>
</dbReference>
<dbReference type="RefSeq" id="WP_187006085.1">
    <property type="nucleotide sequence ID" value="NZ_JACRWD010000002.1"/>
</dbReference>
<accession>A0ABR7K3Y8</accession>
<dbReference type="PANTHER" id="PTHR43318">
    <property type="entry name" value="UDP-N-ACETYLGLUCOSAMINE 4,6-DEHYDRATASE"/>
    <property type="match status" value="1"/>
</dbReference>
<keyword evidence="2" id="KW-0472">Membrane</keyword>
<dbReference type="Pfam" id="PF02719">
    <property type="entry name" value="Polysacc_synt_2"/>
    <property type="match status" value="1"/>
</dbReference>
<reference evidence="4 5" key="1">
    <citation type="submission" date="2020-08" db="EMBL/GenBank/DDBJ databases">
        <authorList>
            <person name="Liu C."/>
            <person name="Sun Q."/>
        </authorList>
    </citation>
    <scope>NUCLEOTIDE SEQUENCE [LARGE SCALE GENOMIC DNA]</scope>
    <source>
        <strain evidence="4 5">NSJ-45</strain>
    </source>
</reference>
<proteinExistence type="inferred from homology"/>
<evidence type="ECO:0000313" key="5">
    <source>
        <dbReference type="Proteomes" id="UP000611796"/>
    </source>
</evidence>
<evidence type="ECO:0000256" key="2">
    <source>
        <dbReference type="SAM" id="Phobius"/>
    </source>
</evidence>
<dbReference type="InterPro" id="IPR003869">
    <property type="entry name" value="Polysac_CapD-like"/>
</dbReference>
<evidence type="ECO:0000259" key="3">
    <source>
        <dbReference type="Pfam" id="PF02719"/>
    </source>
</evidence>
<feature type="domain" description="Polysaccharide biosynthesis protein CapD-like" evidence="3">
    <location>
        <begin position="297"/>
        <end position="580"/>
    </location>
</feature>
<keyword evidence="2" id="KW-0812">Transmembrane</keyword>
<dbReference type="InterPro" id="IPR036291">
    <property type="entry name" value="NAD(P)-bd_dom_sf"/>
</dbReference>
<comment type="similarity">
    <text evidence="1">Belongs to the polysaccharide synthase family.</text>
</comment>
<evidence type="ECO:0000313" key="4">
    <source>
        <dbReference type="EMBL" id="MBC6003820.1"/>
    </source>
</evidence>
<dbReference type="SUPFAM" id="SSF51735">
    <property type="entry name" value="NAD(P)-binding Rossmann-fold domains"/>
    <property type="match status" value="1"/>
</dbReference>
<feature type="transmembrane region" description="Helical" evidence="2">
    <location>
        <begin position="90"/>
        <end position="111"/>
    </location>
</feature>
<name>A0ABR7K3Y8_9FIRM</name>
<dbReference type="InterPro" id="IPR051203">
    <property type="entry name" value="Polysaccharide_Synthase-Rel"/>
</dbReference>
<evidence type="ECO:0000256" key="1">
    <source>
        <dbReference type="ARBA" id="ARBA00007430"/>
    </source>
</evidence>
<dbReference type="PANTHER" id="PTHR43318:SF1">
    <property type="entry name" value="POLYSACCHARIDE BIOSYNTHESIS PROTEIN EPSC-RELATED"/>
    <property type="match status" value="1"/>
</dbReference>
<sequence length="655" mass="73951">MDAQIRSPREENLLDKALSKYKTRQLILKFADIVCILISFIVSVWLVHEIKPLEHEMILLSVIYIVINISLLTVFKCYHSLWRYAGEEELLSIVLACSIAVMPSYLIHKFVGGQLSIIFYLLNLILTISLTGGIRLIYRTARRIAIRDNLKDKASKVLIVGAGSAGDMVIQELKNNPQLLKKPVGIIDDDINKMGRRIHNIPILGTTNHIKNVVERNDIDEIIIAIANITKQEKKEIIEVCKDTKCKLRTIPGIFEIIDGKVDIKKIRDVEIEDLLGREPIKVNLKEMSEYLQNKVVLVTGGGGSIGSELCRQVASFNPKQLVILDNYENNAYAIQQELIRKYQNKLNLKTIIASVREGKRLDEIFNTYKPDIVFHAAAHKHVPLMENSPSEAIKNNIFGTKNVATMADKYKVKRFVLISTDKAVNPTNIMGATKRAAEMIIQVMNKSSETEFVAVRFGNVLGSNGSVIPLFKKQIEEGGPVTITHPDIIRYFMTIPEAVQLVIQAGAMAKGGEIFVLDMGDPVKIVDLANNLIRLSGFEPNVDIDIKFTGLRPGEKLYEELLMSEEGLMDTEHKKIFIGKPIEFDVDRAKKHLEVLKDIVDKEEVDLIDNVMRELVTTYIRPEDVNEKQLREVQNKNIREEEINYVLSCSSSSP</sequence>
<feature type="transmembrane region" description="Helical" evidence="2">
    <location>
        <begin position="117"/>
        <end position="138"/>
    </location>
</feature>
<dbReference type="SUPFAM" id="SSF53335">
    <property type="entry name" value="S-adenosyl-L-methionine-dependent methyltransferases"/>
    <property type="match status" value="1"/>
</dbReference>
<protein>
    <submittedName>
        <fullName evidence="4">Polysaccharide biosynthesis protein</fullName>
    </submittedName>
</protein>
<feature type="transmembrane region" description="Helical" evidence="2">
    <location>
        <begin position="26"/>
        <end position="46"/>
    </location>
</feature>
<keyword evidence="5" id="KW-1185">Reference proteome</keyword>
<dbReference type="Gene3D" id="3.40.50.720">
    <property type="entry name" value="NAD(P)-binding Rossmann-like Domain"/>
    <property type="match status" value="2"/>
</dbReference>
<organism evidence="4 5">
    <name type="scientific">Paeniclostridium hominis</name>
    <dbReference type="NCBI Taxonomy" id="2764329"/>
    <lineage>
        <taxon>Bacteria</taxon>
        <taxon>Bacillati</taxon>
        <taxon>Bacillota</taxon>
        <taxon>Clostridia</taxon>
        <taxon>Peptostreptococcales</taxon>
        <taxon>Peptostreptococcaceae</taxon>
        <taxon>Paeniclostridium</taxon>
    </lineage>
</organism>
<comment type="caution">
    <text evidence="4">The sequence shown here is derived from an EMBL/GenBank/DDBJ whole genome shotgun (WGS) entry which is preliminary data.</text>
</comment>
<dbReference type="Proteomes" id="UP000611796">
    <property type="component" value="Unassembled WGS sequence"/>
</dbReference>
<dbReference type="InterPro" id="IPR029063">
    <property type="entry name" value="SAM-dependent_MTases_sf"/>
</dbReference>
<keyword evidence="2" id="KW-1133">Transmembrane helix</keyword>
<gene>
    <name evidence="4" type="ORF">H8891_08395</name>
</gene>
<dbReference type="EMBL" id="JACRWD010000002">
    <property type="protein sequence ID" value="MBC6003820.1"/>
    <property type="molecule type" value="Genomic_DNA"/>
</dbReference>
<feature type="transmembrane region" description="Helical" evidence="2">
    <location>
        <begin position="58"/>
        <end position="78"/>
    </location>
</feature>
<dbReference type="CDD" id="cd05237">
    <property type="entry name" value="UDP_invert_4-6DH_SDR_e"/>
    <property type="match status" value="1"/>
</dbReference>